<dbReference type="Proteomes" id="UP000003340">
    <property type="component" value="Unassembled WGS sequence"/>
</dbReference>
<evidence type="ECO:0000313" key="1">
    <source>
        <dbReference type="EMBL" id="EEG30938.1"/>
    </source>
</evidence>
<evidence type="ECO:0000313" key="2">
    <source>
        <dbReference type="Proteomes" id="UP000003340"/>
    </source>
</evidence>
<dbReference type="HOGENOM" id="CLU_3078432_0_0_9"/>
<organism evidence="1 2">
    <name type="scientific">[Clostridium] methylpentosum DSM 5476</name>
    <dbReference type="NCBI Taxonomy" id="537013"/>
    <lineage>
        <taxon>Bacteria</taxon>
        <taxon>Bacillati</taxon>
        <taxon>Bacillota</taxon>
        <taxon>Clostridia</taxon>
        <taxon>Eubacteriales</taxon>
        <taxon>Oscillospiraceae</taxon>
        <taxon>Oscillospiraceae incertae sedis</taxon>
    </lineage>
</organism>
<gene>
    <name evidence="1" type="ORF">CLOSTMETH_01417</name>
</gene>
<name>C0EC48_9FIRM</name>
<reference evidence="1 2" key="2">
    <citation type="submission" date="2009-02" db="EMBL/GenBank/DDBJ databases">
        <title>Draft genome sequence of Clostridium methylpentosum (DSM 5476).</title>
        <authorList>
            <person name="Sudarsanam P."/>
            <person name="Ley R."/>
            <person name="Guruge J."/>
            <person name="Turnbaugh P.J."/>
            <person name="Mahowald M."/>
            <person name="Liep D."/>
            <person name="Gordon J."/>
        </authorList>
    </citation>
    <scope>NUCLEOTIDE SEQUENCE [LARGE SCALE GENOMIC DNA]</scope>
    <source>
        <strain evidence="1 2">DSM 5476</strain>
    </source>
</reference>
<proteinExistence type="predicted"/>
<accession>C0EC48</accession>
<sequence>MVFTQMQPPANSRAQRVLRMLSPSFFPVSRIGGDFDTTTNRPLYKRPVCCFG</sequence>
<comment type="caution">
    <text evidence="1">The sequence shown here is derived from an EMBL/GenBank/DDBJ whole genome shotgun (WGS) entry which is preliminary data.</text>
</comment>
<dbReference type="AlphaFoldDB" id="C0EC48"/>
<reference evidence="1 2" key="1">
    <citation type="submission" date="2009-01" db="EMBL/GenBank/DDBJ databases">
        <authorList>
            <person name="Fulton L."/>
            <person name="Clifton S."/>
            <person name="Fulton B."/>
            <person name="Xu J."/>
            <person name="Minx P."/>
            <person name="Pepin K.H."/>
            <person name="Johnson M."/>
            <person name="Bhonagiri V."/>
            <person name="Nash W.E."/>
            <person name="Mardis E.R."/>
            <person name="Wilson R.K."/>
        </authorList>
    </citation>
    <scope>NUCLEOTIDE SEQUENCE [LARGE SCALE GENOMIC DNA]</scope>
    <source>
        <strain evidence="1 2">DSM 5476</strain>
    </source>
</reference>
<dbReference type="EMBL" id="ACEC01000046">
    <property type="protein sequence ID" value="EEG30938.1"/>
    <property type="molecule type" value="Genomic_DNA"/>
</dbReference>
<dbReference type="STRING" id="537013.CLOSTMETH_01417"/>
<keyword evidence="2" id="KW-1185">Reference proteome</keyword>
<protein>
    <submittedName>
        <fullName evidence="1">Uncharacterized protein</fullName>
    </submittedName>
</protein>